<evidence type="ECO:0000256" key="1">
    <source>
        <dbReference type="SAM" id="Phobius"/>
    </source>
</evidence>
<keyword evidence="1" id="KW-1133">Transmembrane helix</keyword>
<evidence type="ECO:0000313" key="2">
    <source>
        <dbReference type="EMBL" id="EKE85970.1"/>
    </source>
</evidence>
<evidence type="ECO:0000313" key="3">
    <source>
        <dbReference type="Proteomes" id="UP000006759"/>
    </source>
</evidence>
<dbReference type="EMBL" id="AMOT01000004">
    <property type="protein sequence ID" value="EKE85970.1"/>
    <property type="molecule type" value="Genomic_DNA"/>
</dbReference>
<reference evidence="2 3" key="1">
    <citation type="submission" date="2012-08" db="EMBL/GenBank/DDBJ databases">
        <title>Comparative Sequence Analysis of H. pylori isolates.</title>
        <authorList>
            <person name="Blanchard T.G."/>
            <person name="Czinn S.J."/>
            <person name="McCracken C.M."/>
            <person name="Abolude K.A."/>
            <person name="Shefchek K.S."/>
            <person name="Maroo A.M."/>
            <person name="Santana-Cruz I.S."/>
            <person name="Tallon L.J."/>
            <person name="Ficke F.W.F."/>
        </authorList>
    </citation>
    <scope>NUCLEOTIDE SEQUENCE [LARGE SCALE GENOMIC DNA]</scope>
    <source>
        <strain evidence="2 3">R036d</strain>
    </source>
</reference>
<gene>
    <name evidence="2" type="ORF">OUI_1134</name>
</gene>
<comment type="caution">
    <text evidence="2">The sequence shown here is derived from an EMBL/GenBank/DDBJ whole genome shotgun (WGS) entry which is preliminary data.</text>
</comment>
<organism evidence="2 3">
    <name type="scientific">Helicobacter pylori R036d</name>
    <dbReference type="NCBI Taxonomy" id="1145113"/>
    <lineage>
        <taxon>Bacteria</taxon>
        <taxon>Pseudomonadati</taxon>
        <taxon>Campylobacterota</taxon>
        <taxon>Epsilonproteobacteria</taxon>
        <taxon>Campylobacterales</taxon>
        <taxon>Helicobacteraceae</taxon>
        <taxon>Helicobacter</taxon>
    </lineage>
</organism>
<feature type="transmembrane region" description="Helical" evidence="1">
    <location>
        <begin position="6"/>
        <end position="28"/>
    </location>
</feature>
<accession>K2L840</accession>
<keyword evidence="1" id="KW-0812">Transmembrane</keyword>
<sequence length="39" mass="4542">MLFASSFILIIKNAFSIFKFLIAVFLFAKQIIKKSFKRA</sequence>
<dbReference type="Proteomes" id="UP000006759">
    <property type="component" value="Unassembled WGS sequence"/>
</dbReference>
<name>K2L840_HELPX</name>
<dbReference type="PATRIC" id="fig|1145113.3.peg.1111"/>
<keyword evidence="1" id="KW-0472">Membrane</keyword>
<protein>
    <submittedName>
        <fullName evidence="2">Putative membrane protein</fullName>
    </submittedName>
</protein>
<proteinExistence type="predicted"/>
<dbReference type="AlphaFoldDB" id="K2L840"/>